<feature type="region of interest" description="Disordered" evidence="1">
    <location>
        <begin position="265"/>
        <end position="294"/>
    </location>
</feature>
<dbReference type="Pfam" id="PF19263">
    <property type="entry name" value="DUF5906"/>
    <property type="match status" value="1"/>
</dbReference>
<proteinExistence type="predicted"/>
<name>A0A074MU47_9SPHN</name>
<feature type="domain" description="DNA primase/polymerase bifunctional N-terminal" evidence="2">
    <location>
        <begin position="13"/>
        <end position="161"/>
    </location>
</feature>
<evidence type="ECO:0000313" key="4">
    <source>
        <dbReference type="Proteomes" id="UP000027866"/>
    </source>
</evidence>
<dbReference type="InterPro" id="IPR015330">
    <property type="entry name" value="DNA_primase/pol_bifunc_N"/>
</dbReference>
<feature type="compositionally biased region" description="Basic and acidic residues" evidence="1">
    <location>
        <begin position="265"/>
        <end position="292"/>
    </location>
</feature>
<comment type="caution">
    <text evidence="3">The sequence shown here is derived from an EMBL/GenBank/DDBJ whole genome shotgun (WGS) entry which is preliminary data.</text>
</comment>
<dbReference type="Pfam" id="PF09250">
    <property type="entry name" value="Prim-Pol"/>
    <property type="match status" value="1"/>
</dbReference>
<dbReference type="AlphaFoldDB" id="A0A074MU47"/>
<dbReference type="OrthoDB" id="1496333at2"/>
<gene>
    <name evidence="3" type="ORF">EH32_05380</name>
</gene>
<dbReference type="SMART" id="SM00943">
    <property type="entry name" value="Prim-Pol"/>
    <property type="match status" value="1"/>
</dbReference>
<dbReference type="EMBL" id="JMIX01000003">
    <property type="protein sequence ID" value="KEO98541.1"/>
    <property type="molecule type" value="Genomic_DNA"/>
</dbReference>
<evidence type="ECO:0000259" key="2">
    <source>
        <dbReference type="SMART" id="SM00943"/>
    </source>
</evidence>
<dbReference type="KEGG" id="elq:Ga0102493_112983"/>
<sequence>MNARTTTLAAMWAEPIRQNWSCFPIPRGEKAARAKWERWQTERPDAATVEGWARRDSNIAIVTGAISGLLVLDLDSAEAVAEAEKLGLPDTIRASTAKGQHVYFRHPGGTVKNRAGFKPGWDIRCDGGYVVGPGSLHPSGTEYTWHNPPGLFDLAPPPQWLLDLIAKPAEGNGAGSGGGSHPYALAALDDECEAIRKAPNGAQESTLNAAALKVGHYVGGRCLDHQTARNRLLSAALAMPSHDPRDPWTVEGLSEKIDRALRDGMAEPKTPPERMRFADTPRHDSETGEVHDGAGGVSLDSFRAFMPMHSYIFAPTGEMWPATSVNSRIQPIPLANRNGEPILDKDGKPRTQKANAWLDENRPVEQMTWAPGLPQVIENRLVSDGGWIERGGCNVFNLYRPPLPIAGDETKAQPWLEHVARVYPGDAGHIIRWLAHRVQRPQEKINHALVLGGSQGIGKDTILEGVKAAIGPWNFAEVSPQPMLGRFNGFVKSVILRVSEARDLGDVDRFAFYDHMKTYTAAPPDVLRVDEKHLREYSVFNVCGVIVTTNHKTDGIYLPADDRRHYVAWSPASREEFSEDYWSELWGWYQSGGLGHVAAYLRDLDLSDFNAKAPPAKTAAFWDIVSANATPEDAELADALDHLGSPDAVTIAAIADAAEPAFREYLIDRRNSRKIPHRLEECGYVAVRNPHAKDGLWKVSGKRCAIYARHDLAVRDQHLAAKALAGERYR</sequence>
<dbReference type="PATRIC" id="fig|39960.10.peg.2076"/>
<accession>A0A074MU47</accession>
<organism evidence="3 4">
    <name type="scientific">Erythrobacter litoralis</name>
    <dbReference type="NCBI Taxonomy" id="39960"/>
    <lineage>
        <taxon>Bacteria</taxon>
        <taxon>Pseudomonadati</taxon>
        <taxon>Pseudomonadota</taxon>
        <taxon>Alphaproteobacteria</taxon>
        <taxon>Sphingomonadales</taxon>
        <taxon>Erythrobacteraceae</taxon>
        <taxon>Erythrobacter/Porphyrobacter group</taxon>
        <taxon>Erythrobacter</taxon>
    </lineage>
</organism>
<evidence type="ECO:0000256" key="1">
    <source>
        <dbReference type="SAM" id="MobiDB-lite"/>
    </source>
</evidence>
<dbReference type="InterPro" id="IPR045455">
    <property type="entry name" value="NrS-1_pol-like_helicase"/>
</dbReference>
<keyword evidence="4" id="KW-1185">Reference proteome</keyword>
<reference evidence="3 4" key="1">
    <citation type="submission" date="2014-04" db="EMBL/GenBank/DDBJ databases">
        <title>A comprehensive comparison of genomes of Erythrobacter spp. Strains.</title>
        <authorList>
            <person name="Zheng Q."/>
        </authorList>
    </citation>
    <scope>NUCLEOTIDE SEQUENCE [LARGE SCALE GENOMIC DNA]</scope>
    <source>
        <strain evidence="3 4">DSM 8509</strain>
    </source>
</reference>
<protein>
    <recommendedName>
        <fullName evidence="2">DNA primase/polymerase bifunctional N-terminal domain-containing protein</fullName>
    </recommendedName>
</protein>
<evidence type="ECO:0000313" key="3">
    <source>
        <dbReference type="EMBL" id="KEO98541.1"/>
    </source>
</evidence>
<dbReference type="RefSeq" id="WP_069297504.1">
    <property type="nucleotide sequence ID" value="NZ_CP017057.1"/>
</dbReference>
<dbReference type="Proteomes" id="UP000027866">
    <property type="component" value="Unassembled WGS sequence"/>
</dbReference>
<dbReference type="SUPFAM" id="SSF56747">
    <property type="entry name" value="Prim-pol domain"/>
    <property type="match status" value="1"/>
</dbReference>
<dbReference type="CDD" id="cd04859">
    <property type="entry name" value="Prim_Pol"/>
    <property type="match status" value="1"/>
</dbReference>